<reference evidence="4 5" key="1">
    <citation type="submission" date="2023-01" db="EMBL/GenBank/DDBJ databases">
        <title>Analysis of 21 Apiospora genomes using comparative genomics revels a genus with tremendous synthesis potential of carbohydrate active enzymes and secondary metabolites.</title>
        <authorList>
            <person name="Sorensen T."/>
        </authorList>
    </citation>
    <scope>NUCLEOTIDE SEQUENCE [LARGE SCALE GENOMIC DNA]</scope>
    <source>
        <strain evidence="4 5">CBS 20057</strain>
    </source>
</reference>
<protein>
    <submittedName>
        <fullName evidence="4">Short-chain dehydrogenase</fullName>
    </submittedName>
</protein>
<evidence type="ECO:0000259" key="3">
    <source>
        <dbReference type="SMART" id="SM00822"/>
    </source>
</evidence>
<name>A0ABR1R982_9PEZI</name>
<evidence type="ECO:0000256" key="2">
    <source>
        <dbReference type="ARBA" id="ARBA00023002"/>
    </source>
</evidence>
<dbReference type="PANTHER" id="PTHR24320">
    <property type="entry name" value="RETINOL DEHYDROGENASE"/>
    <property type="match status" value="1"/>
</dbReference>
<dbReference type="EMBL" id="JAQQWI010000017">
    <property type="protein sequence ID" value="KAK8005882.1"/>
    <property type="molecule type" value="Genomic_DNA"/>
</dbReference>
<feature type="domain" description="Ketoreductase" evidence="3">
    <location>
        <begin position="5"/>
        <end position="214"/>
    </location>
</feature>
<evidence type="ECO:0000256" key="1">
    <source>
        <dbReference type="ARBA" id="ARBA00006484"/>
    </source>
</evidence>
<proteinExistence type="inferred from homology"/>
<dbReference type="Gene3D" id="3.40.50.720">
    <property type="entry name" value="NAD(P)-binding Rossmann-like Domain"/>
    <property type="match status" value="1"/>
</dbReference>
<organism evidence="4 5">
    <name type="scientific">Apiospora marii</name>
    <dbReference type="NCBI Taxonomy" id="335849"/>
    <lineage>
        <taxon>Eukaryota</taxon>
        <taxon>Fungi</taxon>
        <taxon>Dikarya</taxon>
        <taxon>Ascomycota</taxon>
        <taxon>Pezizomycotina</taxon>
        <taxon>Sordariomycetes</taxon>
        <taxon>Xylariomycetidae</taxon>
        <taxon>Amphisphaeriales</taxon>
        <taxon>Apiosporaceae</taxon>
        <taxon>Apiospora</taxon>
    </lineage>
</organism>
<keyword evidence="2" id="KW-0560">Oxidoreductase</keyword>
<dbReference type="SMART" id="SM00822">
    <property type="entry name" value="PKS_KR"/>
    <property type="match status" value="1"/>
</dbReference>
<dbReference type="SUPFAM" id="SSF51735">
    <property type="entry name" value="NAD(P)-binding Rossmann-fold domains"/>
    <property type="match status" value="1"/>
</dbReference>
<dbReference type="Proteomes" id="UP001396898">
    <property type="component" value="Unassembled WGS sequence"/>
</dbReference>
<accession>A0ABR1R982</accession>
<dbReference type="InterPro" id="IPR002347">
    <property type="entry name" value="SDR_fam"/>
</dbReference>
<dbReference type="PANTHER" id="PTHR24320:SF152">
    <property type="entry name" value="SHORT-CHAIN DEHYDROGENASE_REDUCTASE FAMILY PROTEIN"/>
    <property type="match status" value="1"/>
</dbReference>
<dbReference type="PRINTS" id="PR00081">
    <property type="entry name" value="GDHRDH"/>
</dbReference>
<comment type="caution">
    <text evidence="4">The sequence shown here is derived from an EMBL/GenBank/DDBJ whole genome shotgun (WGS) entry which is preliminary data.</text>
</comment>
<evidence type="ECO:0000313" key="5">
    <source>
        <dbReference type="Proteomes" id="UP001396898"/>
    </source>
</evidence>
<dbReference type="InterPro" id="IPR057326">
    <property type="entry name" value="KR_dom"/>
</dbReference>
<dbReference type="Pfam" id="PF00106">
    <property type="entry name" value="adh_short"/>
    <property type="match status" value="1"/>
</dbReference>
<gene>
    <name evidence="4" type="ORF">PG991_012179</name>
</gene>
<sequence length="330" mass="35573">MAYKSTIIVTGGTSGLGYHAALDIARACPDSQVIISSRSDKEQAAASINQALGQSNVVYTALDLGDLAKVRTYAEDFAEAQRPPIRALVLNAGLQFPGEVKTTVDGLEATFGINHVGHALLFHLLFPYLADGARVVVTSSGTHDPEQLTGMPPPLYDTAAALAHPTPELAASHSGRQRYATSKLCNVLWTYALARRLAERVPERGITVTAMDPGLMPGTGLGREAGAAARFLFTRVLPHAIPLLRVLARTPNVHPPAVSGAALAWLAVGDDDDGEGVIRGVSGKYFEGRREIRSSRDSYGVEKQEDLWRWTVGFLSGGDEEVRRRFEEFR</sequence>
<comment type="similarity">
    <text evidence="1">Belongs to the short-chain dehydrogenases/reductases (SDR) family.</text>
</comment>
<dbReference type="InterPro" id="IPR036291">
    <property type="entry name" value="NAD(P)-bd_dom_sf"/>
</dbReference>
<keyword evidence="5" id="KW-1185">Reference proteome</keyword>
<evidence type="ECO:0000313" key="4">
    <source>
        <dbReference type="EMBL" id="KAK8005882.1"/>
    </source>
</evidence>